<keyword evidence="1" id="KW-0472">Membrane</keyword>
<dbReference type="Proteomes" id="UP000224003">
    <property type="component" value="Unassembled WGS sequence"/>
</dbReference>
<proteinExistence type="predicted"/>
<keyword evidence="1" id="KW-0812">Transmembrane</keyword>
<name>A0A9X6WNQ1_BACTU</name>
<gene>
    <name evidence="2" type="ORF">COJ15_14480</name>
</gene>
<feature type="transmembrane region" description="Helical" evidence="1">
    <location>
        <begin position="12"/>
        <end position="31"/>
    </location>
</feature>
<evidence type="ECO:0000256" key="1">
    <source>
        <dbReference type="SAM" id="Phobius"/>
    </source>
</evidence>
<sequence length="88" mass="10513">MIRAFKKVFSESYKSLIIILIPAFLFVDYNNLIFIDYIYFTAVIVVYVAFLFSVVMTCVTLRYEEQKKAHLERIRKSAFRMKKRKSTP</sequence>
<reference evidence="2 3" key="1">
    <citation type="submission" date="2017-09" db="EMBL/GenBank/DDBJ databases">
        <title>Large-scale bioinformatics analysis of Bacillus genomes uncovers conserved roles of natural products in bacterial physiology.</title>
        <authorList>
            <consortium name="Agbiome Team Llc"/>
            <person name="Bleich R.M."/>
            <person name="Grubbs K.J."/>
            <person name="Santa Maria K.C."/>
            <person name="Allen S.E."/>
            <person name="Farag S."/>
            <person name="Shank E.A."/>
            <person name="Bowers A."/>
        </authorList>
    </citation>
    <scope>NUCLEOTIDE SEQUENCE [LARGE SCALE GENOMIC DNA]</scope>
    <source>
        <strain evidence="2 3">AFS085496</strain>
    </source>
</reference>
<evidence type="ECO:0000313" key="2">
    <source>
        <dbReference type="EMBL" id="PFJ39494.1"/>
    </source>
</evidence>
<organism evidence="2 3">
    <name type="scientific">Bacillus thuringiensis</name>
    <dbReference type="NCBI Taxonomy" id="1428"/>
    <lineage>
        <taxon>Bacteria</taxon>
        <taxon>Bacillati</taxon>
        <taxon>Bacillota</taxon>
        <taxon>Bacilli</taxon>
        <taxon>Bacillales</taxon>
        <taxon>Bacillaceae</taxon>
        <taxon>Bacillus</taxon>
        <taxon>Bacillus cereus group</taxon>
    </lineage>
</organism>
<dbReference type="AlphaFoldDB" id="A0A9X6WNQ1"/>
<accession>A0A9X6WNQ1</accession>
<protein>
    <submittedName>
        <fullName evidence="2">Uncharacterized protein</fullName>
    </submittedName>
</protein>
<dbReference type="EMBL" id="NUVX01000023">
    <property type="protein sequence ID" value="PFJ39494.1"/>
    <property type="molecule type" value="Genomic_DNA"/>
</dbReference>
<comment type="caution">
    <text evidence="2">The sequence shown here is derived from an EMBL/GenBank/DDBJ whole genome shotgun (WGS) entry which is preliminary data.</text>
</comment>
<keyword evidence="1" id="KW-1133">Transmembrane helix</keyword>
<evidence type="ECO:0000313" key="3">
    <source>
        <dbReference type="Proteomes" id="UP000224003"/>
    </source>
</evidence>
<feature type="transmembrane region" description="Helical" evidence="1">
    <location>
        <begin position="37"/>
        <end position="63"/>
    </location>
</feature>